<dbReference type="Pfam" id="PF11248">
    <property type="entry name" value="DUF3046"/>
    <property type="match status" value="1"/>
</dbReference>
<keyword evidence="2" id="KW-1185">Reference proteome</keyword>
<protein>
    <recommendedName>
        <fullName evidence="3">DUF3046 domain-containing protein</fullName>
    </recommendedName>
</protein>
<accession>A0ABM8GHF6</accession>
<name>A0ABM8GHF6_9MICO</name>
<proteinExistence type="predicted"/>
<dbReference type="EMBL" id="AP027731">
    <property type="protein sequence ID" value="BDZ47589.1"/>
    <property type="molecule type" value="Genomic_DNA"/>
</dbReference>
<dbReference type="InterPro" id="IPR021408">
    <property type="entry name" value="DUF3046"/>
</dbReference>
<sequence length="73" mass="8189">MRLSEFRIAVTEEFGEAYGRALVRDLVIDELGGRTPEQALEAGIKPGEVWVALCRASDVPQERWHGRGRPLRA</sequence>
<evidence type="ECO:0000313" key="2">
    <source>
        <dbReference type="Proteomes" id="UP001321498"/>
    </source>
</evidence>
<dbReference type="Proteomes" id="UP001321498">
    <property type="component" value="Chromosome"/>
</dbReference>
<evidence type="ECO:0008006" key="3">
    <source>
        <dbReference type="Google" id="ProtNLM"/>
    </source>
</evidence>
<dbReference type="RefSeq" id="WP_286277465.1">
    <property type="nucleotide sequence ID" value="NZ_AP027731.1"/>
</dbReference>
<gene>
    <name evidence="1" type="ORF">GCM10025866_34980</name>
</gene>
<reference evidence="2" key="1">
    <citation type="journal article" date="2019" name="Int. J. Syst. Evol. Microbiol.">
        <title>The Global Catalogue of Microorganisms (GCM) 10K type strain sequencing project: providing services to taxonomists for standard genome sequencing and annotation.</title>
        <authorList>
            <consortium name="The Broad Institute Genomics Platform"/>
            <consortium name="The Broad Institute Genome Sequencing Center for Infectious Disease"/>
            <person name="Wu L."/>
            <person name="Ma J."/>
        </authorList>
    </citation>
    <scope>NUCLEOTIDE SEQUENCE [LARGE SCALE GENOMIC DNA]</scope>
    <source>
        <strain evidence="2">NBRC 108725</strain>
    </source>
</reference>
<organism evidence="1 2">
    <name type="scientific">Naasia aerilata</name>
    <dbReference type="NCBI Taxonomy" id="1162966"/>
    <lineage>
        <taxon>Bacteria</taxon>
        <taxon>Bacillati</taxon>
        <taxon>Actinomycetota</taxon>
        <taxon>Actinomycetes</taxon>
        <taxon>Micrococcales</taxon>
        <taxon>Microbacteriaceae</taxon>
        <taxon>Naasia</taxon>
    </lineage>
</organism>
<evidence type="ECO:0000313" key="1">
    <source>
        <dbReference type="EMBL" id="BDZ47589.1"/>
    </source>
</evidence>